<evidence type="ECO:0000256" key="1">
    <source>
        <dbReference type="SAM" id="Phobius"/>
    </source>
</evidence>
<gene>
    <name evidence="2" type="ORF">LshimejAT787_2300200</name>
</gene>
<accession>A0A9P3UV43</accession>
<evidence type="ECO:0000313" key="3">
    <source>
        <dbReference type="Proteomes" id="UP001063166"/>
    </source>
</evidence>
<feature type="transmembrane region" description="Helical" evidence="1">
    <location>
        <begin position="15"/>
        <end position="37"/>
    </location>
</feature>
<feature type="transmembrane region" description="Helical" evidence="1">
    <location>
        <begin position="610"/>
        <end position="633"/>
    </location>
</feature>
<keyword evidence="3" id="KW-1185">Reference proteome</keyword>
<reference evidence="2" key="1">
    <citation type="submission" date="2022-07" db="EMBL/GenBank/DDBJ databases">
        <title>The genome of Lyophyllum shimeji provides insight into the initial evolution of ectomycorrhizal fungal genome.</title>
        <authorList>
            <person name="Kobayashi Y."/>
            <person name="Shibata T."/>
            <person name="Hirakawa H."/>
            <person name="Shigenobu S."/>
            <person name="Nishiyama T."/>
            <person name="Yamada A."/>
            <person name="Hasebe M."/>
            <person name="Kawaguchi M."/>
        </authorList>
    </citation>
    <scope>NUCLEOTIDE SEQUENCE</scope>
    <source>
        <strain evidence="2">AT787</strain>
    </source>
</reference>
<sequence>MIIISDKLTTGQITFILRVVIQILSYAGLFILGLIILGNTPRVAPVETHDVLNRLVGKSTATFTSMKWITKRLGGSGGDPTPSFRLLLAILLFLFYGLFVSVSDIGFIGFYACTVPGANSVDFPASVKTDDDALRLVRANLINGTDPASVLSHRCDAAEPHVFSVNVTERNCTAWHNATYADGAAFRGFNSTDSDVLMPLRLAPFTSSSDPFYLNMYYRGAGAQRVRSPVIANGLVVEPHDLGMRVVVGVPSLSKQQKVTIPKTMAVEVDIGCMSLGVVALQDPGSLELVKSRDVYMLNDTVWRHYKGPAYLSEVLSQTVDKVREQLLPLFNTSLRNVDGDYLSFNRSWGTFSPRTNIATFFLPDQNGLSGVEASAQVLGDCTQQLNQRLGLPLSKATVKADSCDFLQLGGSFAQDGRPVQALSRLLCATATQVNMVSATVEVDAEERVSVGLNRLPSNLNLVEADYWRELHSVVNPGDTAFDNTGPIQRYTLSDNATGPLNHFIFQESSLLTASTDFLEHGVGSPGPVFTTVGSRMTKTTIGEEVLNSLDDEFYQSDFNNSRVLRWAGEIGGSYILASVGYNGWAARSSPPLTVLSTGGRAATCFKTPYGAAFLPLFIAALVVICWGVLMLLSSTLAGAKRLERAYGGMTPYARSVGPTGLPDDTLLVWQDGPHPRLGVALNGSPLPNDPPGFLVRQLAHEKP</sequence>
<protein>
    <submittedName>
        <fullName evidence="2">Uncharacterized protein</fullName>
    </submittedName>
</protein>
<dbReference type="EMBL" id="BRPK01000023">
    <property type="protein sequence ID" value="GLB45460.1"/>
    <property type="molecule type" value="Genomic_DNA"/>
</dbReference>
<comment type="caution">
    <text evidence="2">The sequence shown here is derived from an EMBL/GenBank/DDBJ whole genome shotgun (WGS) entry which is preliminary data.</text>
</comment>
<keyword evidence="1" id="KW-0472">Membrane</keyword>
<organism evidence="2 3">
    <name type="scientific">Lyophyllum shimeji</name>
    <name type="common">Hon-shimeji</name>
    <name type="synonym">Tricholoma shimeji</name>
    <dbReference type="NCBI Taxonomy" id="47721"/>
    <lineage>
        <taxon>Eukaryota</taxon>
        <taxon>Fungi</taxon>
        <taxon>Dikarya</taxon>
        <taxon>Basidiomycota</taxon>
        <taxon>Agaricomycotina</taxon>
        <taxon>Agaricomycetes</taxon>
        <taxon>Agaricomycetidae</taxon>
        <taxon>Agaricales</taxon>
        <taxon>Tricholomatineae</taxon>
        <taxon>Lyophyllaceae</taxon>
        <taxon>Lyophyllum</taxon>
    </lineage>
</organism>
<dbReference type="OrthoDB" id="3066754at2759"/>
<feature type="transmembrane region" description="Helical" evidence="1">
    <location>
        <begin position="86"/>
        <end position="112"/>
    </location>
</feature>
<keyword evidence="1" id="KW-1133">Transmembrane helix</keyword>
<dbReference type="Proteomes" id="UP001063166">
    <property type="component" value="Unassembled WGS sequence"/>
</dbReference>
<name>A0A9P3UV43_LYOSH</name>
<dbReference type="AlphaFoldDB" id="A0A9P3UV43"/>
<evidence type="ECO:0000313" key="2">
    <source>
        <dbReference type="EMBL" id="GLB45460.1"/>
    </source>
</evidence>
<keyword evidence="1" id="KW-0812">Transmembrane</keyword>
<proteinExistence type="predicted"/>